<dbReference type="EMBL" id="JARVUX010000002">
    <property type="protein sequence ID" value="MDH2335989.1"/>
    <property type="molecule type" value="Genomic_DNA"/>
</dbReference>
<protein>
    <submittedName>
        <fullName evidence="1">Uncharacterized protein</fullName>
    </submittedName>
</protein>
<evidence type="ECO:0000313" key="1">
    <source>
        <dbReference type="EMBL" id="MDH2335989.1"/>
    </source>
</evidence>
<dbReference type="Proteomes" id="UP001222958">
    <property type="component" value="Unassembled WGS sequence"/>
</dbReference>
<dbReference type="AlphaFoldDB" id="A0AAP4EFD2"/>
<gene>
    <name evidence="1" type="ORF">QDQ28_07270</name>
</gene>
<dbReference type="InterPro" id="IPR053913">
    <property type="entry name" value="NADAR-DarT1"/>
</dbReference>
<evidence type="ECO:0000313" key="2">
    <source>
        <dbReference type="Proteomes" id="UP001222958"/>
    </source>
</evidence>
<proteinExistence type="predicted"/>
<dbReference type="RefSeq" id="WP_279857479.1">
    <property type="nucleotide sequence ID" value="NZ_JARVUX010000002.1"/>
</dbReference>
<accession>A0AAP4EFD2</accession>
<dbReference type="Pfam" id="PF22397">
    <property type="entry name" value="NADAR-DarT1"/>
    <property type="match status" value="1"/>
</dbReference>
<name>A0AAP4EFD2_CLOPF</name>
<reference evidence="1" key="1">
    <citation type="submission" date="2023-04" db="EMBL/GenBank/DDBJ databases">
        <title>Epidemiological investigation of Clostridium perfringens isolated from cattle.</title>
        <authorList>
            <person name="Tian R."/>
        </authorList>
    </citation>
    <scope>NUCLEOTIDE SEQUENCE</scope>
    <source>
        <strain evidence="1">ZWCP172</strain>
    </source>
</reference>
<comment type="caution">
    <text evidence="1">The sequence shown here is derived from an EMBL/GenBank/DDBJ whole genome shotgun (WGS) entry which is preliminary data.</text>
</comment>
<organism evidence="1 2">
    <name type="scientific">Clostridium perfringens</name>
    <dbReference type="NCBI Taxonomy" id="1502"/>
    <lineage>
        <taxon>Bacteria</taxon>
        <taxon>Bacillati</taxon>
        <taxon>Bacillota</taxon>
        <taxon>Clostridia</taxon>
        <taxon>Eubacteriales</taxon>
        <taxon>Clostridiaceae</taxon>
        <taxon>Clostridium</taxon>
    </lineage>
</organism>
<sequence length="234" mass="27379">MAKRKVYKVNLKDKNFVDKINIEFDWNPGFAQVQKQKNIKSLHNNYNRLYSQDKLLEISSKSEDKLGVNLSAFNLTFTTIKKNNTFSVECAFQSSKKFEFGGPYKDLLEKDSKSAKKDFRLKNSGKLISFVFFNQEWPLEPKTLFYDWLYMNALYKKIDLYKEVLNFDAFTDIEFNENKSINCQAYSVALFVSLYKRGLLDMAMKSPDNYKKIILQNSNESSKNDTITQLSLLD</sequence>